<dbReference type="PANTHER" id="PTHR11439:SF509">
    <property type="entry name" value="RNA-DIRECTED DNA POLYMERASE"/>
    <property type="match status" value="1"/>
</dbReference>
<dbReference type="PANTHER" id="PTHR11439">
    <property type="entry name" value="GAG-POL-RELATED RETROTRANSPOSON"/>
    <property type="match status" value="1"/>
</dbReference>
<feature type="compositionally biased region" description="Basic and acidic residues" evidence="1">
    <location>
        <begin position="11"/>
        <end position="22"/>
    </location>
</feature>
<proteinExistence type="predicted"/>
<evidence type="ECO:0000313" key="2">
    <source>
        <dbReference type="EMBL" id="GJS89005.1"/>
    </source>
</evidence>
<evidence type="ECO:0000313" key="3">
    <source>
        <dbReference type="Proteomes" id="UP001151760"/>
    </source>
</evidence>
<sequence length="178" mass="20235">MKSSDPVDTPMVEKSKLEEDKQGKVVDPTHYRGMIGTLMYLTASRADLTFDVCMCARYQAKPTEKHLYAVKRIFKYLRGTINRGFWYPKDSSISLTAYADADHAGCQDTRRSTSGCIQLLGDRLVSWSSKGRKALQYPLADIFTKALGRERMEFFINKPGMRSFTPETLKQLADEAEE</sequence>
<dbReference type="EMBL" id="BQNB010011317">
    <property type="protein sequence ID" value="GJS89005.1"/>
    <property type="molecule type" value="Genomic_DNA"/>
</dbReference>
<protein>
    <submittedName>
        <fullName evidence="2">Uncharacterized protein</fullName>
    </submittedName>
</protein>
<keyword evidence="3" id="KW-1185">Reference proteome</keyword>
<reference evidence="2" key="2">
    <citation type="submission" date="2022-01" db="EMBL/GenBank/DDBJ databases">
        <authorList>
            <person name="Yamashiro T."/>
            <person name="Shiraishi A."/>
            <person name="Satake H."/>
            <person name="Nakayama K."/>
        </authorList>
    </citation>
    <scope>NUCLEOTIDE SEQUENCE</scope>
</reference>
<name>A0ABQ4ZJ09_9ASTR</name>
<comment type="caution">
    <text evidence="2">The sequence shown here is derived from an EMBL/GenBank/DDBJ whole genome shotgun (WGS) entry which is preliminary data.</text>
</comment>
<reference evidence="2" key="1">
    <citation type="journal article" date="2022" name="Int. J. Mol. Sci.">
        <title>Draft Genome of Tanacetum Coccineum: Genomic Comparison of Closely Related Tanacetum-Family Plants.</title>
        <authorList>
            <person name="Yamashiro T."/>
            <person name="Shiraishi A."/>
            <person name="Nakayama K."/>
            <person name="Satake H."/>
        </authorList>
    </citation>
    <scope>NUCLEOTIDE SEQUENCE</scope>
</reference>
<organism evidence="2 3">
    <name type="scientific">Tanacetum coccineum</name>
    <dbReference type="NCBI Taxonomy" id="301880"/>
    <lineage>
        <taxon>Eukaryota</taxon>
        <taxon>Viridiplantae</taxon>
        <taxon>Streptophyta</taxon>
        <taxon>Embryophyta</taxon>
        <taxon>Tracheophyta</taxon>
        <taxon>Spermatophyta</taxon>
        <taxon>Magnoliopsida</taxon>
        <taxon>eudicotyledons</taxon>
        <taxon>Gunneridae</taxon>
        <taxon>Pentapetalae</taxon>
        <taxon>asterids</taxon>
        <taxon>campanulids</taxon>
        <taxon>Asterales</taxon>
        <taxon>Asteraceae</taxon>
        <taxon>Asteroideae</taxon>
        <taxon>Anthemideae</taxon>
        <taxon>Anthemidinae</taxon>
        <taxon>Tanacetum</taxon>
    </lineage>
</organism>
<accession>A0ABQ4ZJ09</accession>
<evidence type="ECO:0000256" key="1">
    <source>
        <dbReference type="SAM" id="MobiDB-lite"/>
    </source>
</evidence>
<gene>
    <name evidence="2" type="ORF">Tco_0771641</name>
</gene>
<feature type="region of interest" description="Disordered" evidence="1">
    <location>
        <begin position="1"/>
        <end position="22"/>
    </location>
</feature>
<dbReference type="Proteomes" id="UP001151760">
    <property type="component" value="Unassembled WGS sequence"/>
</dbReference>